<evidence type="ECO:0000313" key="2">
    <source>
        <dbReference type="Proteomes" id="UP000887540"/>
    </source>
</evidence>
<organism evidence="2 3">
    <name type="scientific">Acrobeloides nanus</name>
    <dbReference type="NCBI Taxonomy" id="290746"/>
    <lineage>
        <taxon>Eukaryota</taxon>
        <taxon>Metazoa</taxon>
        <taxon>Ecdysozoa</taxon>
        <taxon>Nematoda</taxon>
        <taxon>Chromadorea</taxon>
        <taxon>Rhabditida</taxon>
        <taxon>Tylenchina</taxon>
        <taxon>Cephalobomorpha</taxon>
        <taxon>Cephaloboidea</taxon>
        <taxon>Cephalobidae</taxon>
        <taxon>Acrobeloides</taxon>
    </lineage>
</organism>
<sequence>MNNRSKYPYWSTTIIWASNSMLKIEHGYIRAVKNASYWLFKSGNWDDVEKTQRYSRDGNKSIDRKGKCHDVGGQKADVVYCRRKDLKICYSLGNWLALTHPTPKRDSMGFQPKTINQHDTDQSNTA</sequence>
<feature type="compositionally biased region" description="Basic and acidic residues" evidence="1">
    <location>
        <begin position="116"/>
        <end position="126"/>
    </location>
</feature>
<dbReference type="WBParaSite" id="ACRNAN_scaffold14456.g6490.t1">
    <property type="protein sequence ID" value="ACRNAN_scaffold14456.g6490.t1"/>
    <property type="gene ID" value="ACRNAN_scaffold14456.g6490"/>
</dbReference>
<feature type="region of interest" description="Disordered" evidence="1">
    <location>
        <begin position="101"/>
        <end position="126"/>
    </location>
</feature>
<evidence type="ECO:0000256" key="1">
    <source>
        <dbReference type="SAM" id="MobiDB-lite"/>
    </source>
</evidence>
<name>A0A914CUH7_9BILA</name>
<dbReference type="AlphaFoldDB" id="A0A914CUH7"/>
<evidence type="ECO:0000313" key="3">
    <source>
        <dbReference type="WBParaSite" id="ACRNAN_scaffold14456.g6490.t1"/>
    </source>
</evidence>
<protein>
    <submittedName>
        <fullName evidence="3">Uncharacterized protein</fullName>
    </submittedName>
</protein>
<accession>A0A914CUH7</accession>
<reference evidence="3" key="1">
    <citation type="submission" date="2022-11" db="UniProtKB">
        <authorList>
            <consortium name="WormBaseParasite"/>
        </authorList>
    </citation>
    <scope>IDENTIFICATION</scope>
</reference>
<dbReference type="Proteomes" id="UP000887540">
    <property type="component" value="Unplaced"/>
</dbReference>
<keyword evidence="2" id="KW-1185">Reference proteome</keyword>
<proteinExistence type="predicted"/>